<sequence>MLLGNYVVDCQTYPTKLITDVKLLVRGGALGLGRSCVKDSEDMPRLLVGWAGAVEAVSVEAVAGKVAAIATARRTGTRRKARRRSASV</sequence>
<dbReference type="EnsemblPlants" id="OB02G19530.1">
    <property type="protein sequence ID" value="OB02G19530.1"/>
    <property type="gene ID" value="OB02G19530"/>
</dbReference>
<proteinExistence type="predicted"/>
<dbReference type="Proteomes" id="UP000006038">
    <property type="component" value="Unassembled WGS sequence"/>
</dbReference>
<accession>J3LBD6</accession>
<keyword evidence="2" id="KW-1185">Reference proteome</keyword>
<protein>
    <submittedName>
        <fullName evidence="1">Uncharacterized protein</fullName>
    </submittedName>
</protein>
<dbReference type="HOGENOM" id="CLU_2472649_0_0_1"/>
<dbReference type="Gramene" id="OB02G19530.1">
    <property type="protein sequence ID" value="OB02G19530.1"/>
    <property type="gene ID" value="OB02G19530"/>
</dbReference>
<dbReference type="AlphaFoldDB" id="J3LBD6"/>
<evidence type="ECO:0000313" key="1">
    <source>
        <dbReference type="EnsemblPlants" id="OB02G19530.1"/>
    </source>
</evidence>
<reference evidence="1" key="1">
    <citation type="submission" date="2013-04" db="UniProtKB">
        <authorList>
            <consortium name="EnsemblPlants"/>
        </authorList>
    </citation>
    <scope>IDENTIFICATION</scope>
</reference>
<name>J3LBD6_ORYBR</name>
<evidence type="ECO:0000313" key="2">
    <source>
        <dbReference type="Proteomes" id="UP000006038"/>
    </source>
</evidence>
<organism evidence="1">
    <name type="scientific">Oryza brachyantha</name>
    <name type="common">malo sina</name>
    <dbReference type="NCBI Taxonomy" id="4533"/>
    <lineage>
        <taxon>Eukaryota</taxon>
        <taxon>Viridiplantae</taxon>
        <taxon>Streptophyta</taxon>
        <taxon>Embryophyta</taxon>
        <taxon>Tracheophyta</taxon>
        <taxon>Spermatophyta</taxon>
        <taxon>Magnoliopsida</taxon>
        <taxon>Liliopsida</taxon>
        <taxon>Poales</taxon>
        <taxon>Poaceae</taxon>
        <taxon>BOP clade</taxon>
        <taxon>Oryzoideae</taxon>
        <taxon>Oryzeae</taxon>
        <taxon>Oryzinae</taxon>
        <taxon>Oryza</taxon>
    </lineage>
</organism>